<accession>A0A381NW73</accession>
<dbReference type="Gene3D" id="2.10.10.90">
    <property type="match status" value="2"/>
</dbReference>
<reference evidence="2" key="1">
    <citation type="submission" date="2018-05" db="EMBL/GenBank/DDBJ databases">
        <authorList>
            <person name="Lanie J.A."/>
            <person name="Ng W.-L."/>
            <person name="Kazmierczak K.M."/>
            <person name="Andrzejewski T.M."/>
            <person name="Davidsen T.M."/>
            <person name="Wayne K.J."/>
            <person name="Tettelin H."/>
            <person name="Glass J.I."/>
            <person name="Rusch D."/>
            <person name="Podicherti R."/>
            <person name="Tsui H.-C.T."/>
            <person name="Winkler M.E."/>
        </authorList>
    </citation>
    <scope>NUCLEOTIDE SEQUENCE</scope>
</reference>
<evidence type="ECO:0000259" key="1">
    <source>
        <dbReference type="SMART" id="SM00495"/>
    </source>
</evidence>
<dbReference type="GO" id="GO:0016539">
    <property type="term" value="P:intein-mediated protein splicing"/>
    <property type="evidence" value="ECO:0007669"/>
    <property type="project" value="InterPro"/>
</dbReference>
<dbReference type="InterPro" id="IPR006141">
    <property type="entry name" value="Intein_N"/>
</dbReference>
<name>A0A381NW73_9ZZZZ</name>
<feature type="domain" description="Chitin-binding type-3" evidence="1">
    <location>
        <begin position="625"/>
        <end position="669"/>
    </location>
</feature>
<feature type="domain" description="Chitin-binding type-3" evidence="1">
    <location>
        <begin position="14"/>
        <end position="65"/>
    </location>
</feature>
<dbReference type="Pfam" id="PF02839">
    <property type="entry name" value="CBM_5_12"/>
    <property type="match status" value="1"/>
</dbReference>
<evidence type="ECO:0000313" key="2">
    <source>
        <dbReference type="EMBL" id="SUZ58865.1"/>
    </source>
</evidence>
<dbReference type="GO" id="GO:0005576">
    <property type="term" value="C:extracellular region"/>
    <property type="evidence" value="ECO:0007669"/>
    <property type="project" value="InterPro"/>
</dbReference>
<feature type="domain" description="Chitin-binding type-3" evidence="1">
    <location>
        <begin position="570"/>
        <end position="618"/>
    </location>
</feature>
<dbReference type="GO" id="GO:0030246">
    <property type="term" value="F:carbohydrate binding"/>
    <property type="evidence" value="ECO:0007669"/>
    <property type="project" value="InterPro"/>
</dbReference>
<sequence length="2430" mass="258098">MADFKLGRLKFKWRGDWAGTTGYVIDDIVKYGGNAYVCIQNHTSPATEQDFYTSPGTFTEYWQLHQESFYFKGAYADGTWYKLNDLVSYGGKQYRCTTQYTSSGTVLDQSKFEQFSDGIIFKGDYASSTQYKLNDLVKYGGRTYRCTTEHTSAAGGDINIVLGNFDIYSEGLAFKGDFQVNTYYKLDDVVKFGAYQYKCIVAHTSGGALSDFAEENFSVYSEGLQFEDSYNAATVYQQGDVVTYGGYSYVYVQSNESSGNTPGTPAVQETTGGDITTSTAHGRSVSDLIEVRDIVVQCDTGQKTYPIHSTSTQFTVEATNLTATNFQINLGTSAIAQSYVSGGTVLKSNGTRLAITGFVYNTATGKVVITTATHGLSASDTIDVFGVQTTCAFGTKVYPQAPYSGLYPVKAAPSATKLSIFLAPSNIDHTYVSGGTVKLATVSNVGSSTALTGFSYDNNTGLITVTSATHGLSRNDLVKLDSIVVECSTGQKTYPNTTNYSGIFKVYDVPDSSTYVVATDKSAIVHTYVSGGTSQKISYTTSADKNISNFIYNRSNKKFWDVVTTGFKAQGVYVHGTLYKTGDTVQYGGNSYVCVLDAQSQRPSLNTGFVNTTYWSLVVEGFKWTGAYSTSTTYNIGETVRYLANSYVNLKDQVLNIEPGTDGTVWQGIALGDSGAVLQTRGDMITQSEAGTARLPIGLPGSVLTNDGFDVLWSGNSAKNVIWVSPTGVDGDSGSESQPYKTLAYAVKHAKHHAIREIKDQSGGIGGTEDVYNNIRGISSREFEVSQYNITANSFEIQMGTDTNAHTYVSGGTVRKADDTTLTITNAPYAHGSGVITIHTSTAHGLLATNKVRLWGLNYTCSNGAKTYPEVGGPSLYRVNTKGGGTPKVDIVNGSANHKVDECVRIDGDDIGFTGPTGGDVTTAIPHARSVGDLVEIRDLLVSCPTGNKTYPVISTSTAFTVEAANLTTTTFQVDIGTSTVAQTYVSGGEVVKSDNSRLAVTNFVYNIATGKAVLTTATNGLSASDTVNLFGIKTNCEFGDKVYPQVPVSGVYPVVSTKSATELNFFLPPSNVAHTYVSGGTVRLATVSTVGSSSAVTNAVYDNLTGLITVTATLHGLANGDLVKLDSILFSCSMGSKTYPDNTFSSGIFKVYNVVDANTYVFGTDKSGFVHTYVSGGTSQKVTYVTSEQKSVDAFTYKRVGGSNVLNFKVKSTAGDTIRLKNGTFTEQLPMRVREGVSIVGESLRNTRIHPASGTGSQIATVELLQNASGATDGAYNYIHQGRAERSYTVLDVPAADSFTINVGTDPREHSYVDGGIVTNAAYGKFTVTNAPYVHGTGVITITTSTNHGLSASDSIKLSGLKYHCDEGEKVYPQNGDASVWNVVISGGVATQIITYHGGINFEVNDIITLNSADVGTGGDITLKVKKLENNKACNWLLLNEKNNIRNMTFLDLNEKKLSGGLYQVTVTSGTEFQVQMGTSTFVHTYKSGGHVIPVGSEGTKLGLSNILYNNSNGKVTVTTSNAHSLTTGDWVTLGKMKFECDLGEKVYPSGPYEQALTSLDPIGNIYLTSPYVQNCTSLNPGACGVQIDGNLHLRPFPRSYKSMLANDFTQINEDGIGIHILGYGRVEAVSVFVYYCDKAVYAESGGFIRALNCSHAYGENGVVASGTNEAEVPINLKSRGMMLQWDKDTFGGTATASDIENSIAVQGQGTATIVGSESGATATLFRFNVSLLYFHIENITGNFKQGETVTITKEDSTTFTVDLDGYFGGQSGSTGADVTTALAHGRSSGDLIEVSDVVLSCLSSDSTVIGNKTYPVSSTTTQFTVEAANLTGTTFQVDLGTSNTAQSYVSGGTLLKTGGTRLSISNFVYDIATGKAIITTPTHGLSASDTVNLFGIKTSCVYGVKIYPQVPTSGIFNVKSSSSATKLNFFLAPSDIEHTYVSGGTVKSATPTSVGSATEISSASYDNVTGLITVGSTGHGLIVNDLVQVQGMQFTCSTGSKAYPDDILSSGIFKVYDVPDANTYIFGVDKSAIAHTYVIGGTSQKVTIATSNSVNVSGFVFNRTAAAQQGQRGPLIAMKSGTTTLNAVDMIALASNVKFPNDNTFYRVGLVSEEDTSAGTAVIRLTSSIGLSKAKNEDTVNNITREYSNIRLTGHDFLDIGTGDFTSTNYPLPPLQASDQSDEVIEVNGGRVYWVSTDQTGDFRVGDLFKIEQATGSATLNADAFNLSGLSELKLGSIGAELGAAINEFSTDATLGGNSNTAIPTENAVVGYMTRDNAGTGAWVPPTGTSAQRPVGGELFAGALRYNSSIISWEGYNGTSWTGLAGGTPWTTLVGDGSTVPTAIGGQRLLIDTSLFAMTVKLPASPLVGDSLVFLDLNGSFQLKPLTVDRNGQDIMNLQQDMIADINHAGFTLVYTGSTNGWKLVEVA</sequence>
<dbReference type="EMBL" id="UINC01000646">
    <property type="protein sequence ID" value="SUZ58865.1"/>
    <property type="molecule type" value="Genomic_DNA"/>
</dbReference>
<proteinExistence type="predicted"/>
<dbReference type="Gene3D" id="2.10.10.20">
    <property type="entry name" value="Carbohydrate-binding module superfamily 5/12"/>
    <property type="match status" value="3"/>
</dbReference>
<dbReference type="GO" id="GO:0005975">
    <property type="term" value="P:carbohydrate metabolic process"/>
    <property type="evidence" value="ECO:0007669"/>
    <property type="project" value="InterPro"/>
</dbReference>
<dbReference type="InterPro" id="IPR003610">
    <property type="entry name" value="CBM5/12"/>
</dbReference>
<dbReference type="SMART" id="SM00495">
    <property type="entry name" value="ChtBD3"/>
    <property type="match status" value="4"/>
</dbReference>
<protein>
    <recommendedName>
        <fullName evidence="1">Chitin-binding type-3 domain-containing protein</fullName>
    </recommendedName>
</protein>
<dbReference type="GO" id="GO:0004553">
    <property type="term" value="F:hydrolase activity, hydrolyzing O-glycosyl compounds"/>
    <property type="evidence" value="ECO:0007669"/>
    <property type="project" value="InterPro"/>
</dbReference>
<organism evidence="2">
    <name type="scientific">marine metagenome</name>
    <dbReference type="NCBI Taxonomy" id="408172"/>
    <lineage>
        <taxon>unclassified sequences</taxon>
        <taxon>metagenomes</taxon>
        <taxon>ecological metagenomes</taxon>
    </lineage>
</organism>
<feature type="domain" description="Chitin-binding type-3" evidence="1">
    <location>
        <begin position="227"/>
        <end position="271"/>
    </location>
</feature>
<dbReference type="PROSITE" id="PS50817">
    <property type="entry name" value="INTEIN_N_TER"/>
    <property type="match status" value="1"/>
</dbReference>
<gene>
    <name evidence="2" type="ORF">METZ01_LOCUS11719</name>
</gene>